<dbReference type="EMBL" id="MIGC01003431">
    <property type="protein sequence ID" value="PHJ19470.1"/>
    <property type="molecule type" value="Genomic_DNA"/>
</dbReference>
<feature type="non-terminal residue" evidence="2">
    <location>
        <position position="1"/>
    </location>
</feature>
<accession>A0A2C6KG56</accession>
<evidence type="ECO:0000313" key="2">
    <source>
        <dbReference type="EMBL" id="PHJ19470.1"/>
    </source>
</evidence>
<feature type="non-terminal residue" evidence="2">
    <location>
        <position position="121"/>
    </location>
</feature>
<protein>
    <submittedName>
        <fullName evidence="2">Uncharacterized protein</fullName>
    </submittedName>
</protein>
<feature type="region of interest" description="Disordered" evidence="1">
    <location>
        <begin position="1"/>
        <end position="36"/>
    </location>
</feature>
<proteinExistence type="predicted"/>
<evidence type="ECO:0000313" key="3">
    <source>
        <dbReference type="Proteomes" id="UP000221165"/>
    </source>
</evidence>
<dbReference type="VEuPathDB" id="ToxoDB:CSUI_006697"/>
<sequence length="121" mass="13107">SSLASSSSGVVNHGVHTADEKDRSHKIEQRTEEDLDPLSDENDYLVVKSLLFTAPSAENLAPGKGEFCIIVRERNTRRSVSVVVLVDNRHPVSATVSAFMPTNPLTSIMSRGITGISIFTP</sequence>
<gene>
    <name evidence="2" type="ORF">CSUI_006697</name>
</gene>
<dbReference type="GeneID" id="94430061"/>
<dbReference type="AlphaFoldDB" id="A0A2C6KG56"/>
<evidence type="ECO:0000256" key="1">
    <source>
        <dbReference type="SAM" id="MobiDB-lite"/>
    </source>
</evidence>
<comment type="caution">
    <text evidence="2">The sequence shown here is derived from an EMBL/GenBank/DDBJ whole genome shotgun (WGS) entry which is preliminary data.</text>
</comment>
<dbReference type="Proteomes" id="UP000221165">
    <property type="component" value="Unassembled WGS sequence"/>
</dbReference>
<organism evidence="2 3">
    <name type="scientific">Cystoisospora suis</name>
    <dbReference type="NCBI Taxonomy" id="483139"/>
    <lineage>
        <taxon>Eukaryota</taxon>
        <taxon>Sar</taxon>
        <taxon>Alveolata</taxon>
        <taxon>Apicomplexa</taxon>
        <taxon>Conoidasida</taxon>
        <taxon>Coccidia</taxon>
        <taxon>Eucoccidiorida</taxon>
        <taxon>Eimeriorina</taxon>
        <taxon>Sarcocystidae</taxon>
        <taxon>Cystoisospora</taxon>
    </lineage>
</organism>
<keyword evidence="3" id="KW-1185">Reference proteome</keyword>
<name>A0A2C6KG56_9APIC</name>
<reference evidence="2 3" key="1">
    <citation type="journal article" date="2017" name="Int. J. Parasitol.">
        <title>The genome of the protozoan parasite Cystoisospora suis and a reverse vaccinology approach to identify vaccine candidates.</title>
        <authorList>
            <person name="Palmieri N."/>
            <person name="Shrestha A."/>
            <person name="Ruttkowski B."/>
            <person name="Beck T."/>
            <person name="Vogl C."/>
            <person name="Tomley F."/>
            <person name="Blake D.P."/>
            <person name="Joachim A."/>
        </authorList>
    </citation>
    <scope>NUCLEOTIDE SEQUENCE [LARGE SCALE GENOMIC DNA]</scope>
    <source>
        <strain evidence="2 3">Wien I</strain>
    </source>
</reference>
<feature type="compositionally biased region" description="Basic and acidic residues" evidence="1">
    <location>
        <begin position="16"/>
        <end position="32"/>
    </location>
</feature>
<dbReference type="RefSeq" id="XP_067921170.1">
    <property type="nucleotide sequence ID" value="XM_068066850.1"/>
</dbReference>